<evidence type="ECO:0000313" key="3">
    <source>
        <dbReference type="Proteomes" id="UP000182427"/>
    </source>
</evidence>
<sequence>MLTRIGEHQPQNSHRNLRREKRLWHDESTGIRSLGCGQCPDRTLCGGLEVKAPLFDCLDFCCHNPNKCDTVCRRQPEYAGHVREIAGFDLANVSRTEVLSAPALPRVIPMLFHGSSRQNLLSTDFVALPLSRMFNRRDGSARHDSREALCAAYGVSPEASIILTGTDTDAPLERWWGFGEAKRRELIRMLIRLGVQLTTSPNYSLFIDVPRWDDMHAMKRIAIVHSEFQSEGLLAALHVNGRTDSDFRRWAEFVGARPEVTHLAYEFTTGTGWAERQEQHADWLCGLASTVKRPLKLVLRGGMDVANKLASAFDQVTILDTTSFFKTMMRKRASLNGRLAWVEARTAAGSPVDALFAENIRSVGSWIEKSLSTPGVTETH</sequence>
<evidence type="ECO:0000313" key="2">
    <source>
        <dbReference type="EMBL" id="SDF23925.1"/>
    </source>
</evidence>
<dbReference type="EMBL" id="LT629690">
    <property type="protein sequence ID" value="SDF23925.1"/>
    <property type="molecule type" value="Genomic_DNA"/>
</dbReference>
<organism evidence="2 3">
    <name type="scientific">Terriglobus roseus</name>
    <dbReference type="NCBI Taxonomy" id="392734"/>
    <lineage>
        <taxon>Bacteria</taxon>
        <taxon>Pseudomonadati</taxon>
        <taxon>Acidobacteriota</taxon>
        <taxon>Terriglobia</taxon>
        <taxon>Terriglobales</taxon>
        <taxon>Acidobacteriaceae</taxon>
        <taxon>Terriglobus</taxon>
    </lineage>
</organism>
<name>A0A1G7JGE5_9BACT</name>
<feature type="region of interest" description="Disordered" evidence="1">
    <location>
        <begin position="1"/>
        <end position="21"/>
    </location>
</feature>
<evidence type="ECO:0000256" key="1">
    <source>
        <dbReference type="SAM" id="MobiDB-lite"/>
    </source>
</evidence>
<keyword evidence="3" id="KW-1185">Reference proteome</keyword>
<protein>
    <recommendedName>
        <fullName evidence="4">DUF4417 domain-containing protein</fullName>
    </recommendedName>
</protein>
<dbReference type="OrthoDB" id="7375815at2"/>
<proteinExistence type="predicted"/>
<accession>A0A1G7JGE5</accession>
<dbReference type="Proteomes" id="UP000182427">
    <property type="component" value="Chromosome I"/>
</dbReference>
<evidence type="ECO:0008006" key="4">
    <source>
        <dbReference type="Google" id="ProtNLM"/>
    </source>
</evidence>
<dbReference type="AlphaFoldDB" id="A0A1G7JGE5"/>
<reference evidence="2 3" key="1">
    <citation type="submission" date="2016-10" db="EMBL/GenBank/DDBJ databases">
        <authorList>
            <person name="de Groot N.N."/>
        </authorList>
    </citation>
    <scope>NUCLEOTIDE SEQUENCE [LARGE SCALE GENOMIC DNA]</scope>
    <source>
        <strain evidence="2 3">GAS232</strain>
    </source>
</reference>
<gene>
    <name evidence="2" type="ORF">SAMN05444167_1811</name>
</gene>